<dbReference type="Gene3D" id="3.30.830.10">
    <property type="entry name" value="Metalloenzyme, LuxS/M16 peptidase-like"/>
    <property type="match status" value="2"/>
</dbReference>
<dbReference type="InterPro" id="IPR007863">
    <property type="entry name" value="Peptidase_M16_C"/>
</dbReference>
<organism evidence="4 5">
    <name type="scientific">Candidatus Roizmanbacteria bacterium RIFCSPLOWO2_01_FULL_38_12</name>
    <dbReference type="NCBI Taxonomy" id="1802061"/>
    <lineage>
        <taxon>Bacteria</taxon>
        <taxon>Candidatus Roizmaniibacteriota</taxon>
    </lineage>
</organism>
<dbReference type="Pfam" id="PF05193">
    <property type="entry name" value="Peptidase_M16_C"/>
    <property type="match status" value="1"/>
</dbReference>
<evidence type="ECO:0000256" key="1">
    <source>
        <dbReference type="ARBA" id="ARBA00007261"/>
    </source>
</evidence>
<dbReference type="GO" id="GO:0046872">
    <property type="term" value="F:metal ion binding"/>
    <property type="evidence" value="ECO:0007669"/>
    <property type="project" value="InterPro"/>
</dbReference>
<dbReference type="SUPFAM" id="SSF63411">
    <property type="entry name" value="LuxS/MPP-like metallohydrolase"/>
    <property type="match status" value="2"/>
</dbReference>
<dbReference type="InterPro" id="IPR011765">
    <property type="entry name" value="Pept_M16_N"/>
</dbReference>
<feature type="domain" description="Peptidase M16 N-terminal" evidence="2">
    <location>
        <begin position="20"/>
        <end position="161"/>
    </location>
</feature>
<evidence type="ECO:0000259" key="2">
    <source>
        <dbReference type="Pfam" id="PF00675"/>
    </source>
</evidence>
<dbReference type="PANTHER" id="PTHR11851">
    <property type="entry name" value="METALLOPROTEASE"/>
    <property type="match status" value="1"/>
</dbReference>
<accession>A0A1F7IZ02</accession>
<dbReference type="AlphaFoldDB" id="A0A1F7IZ02"/>
<dbReference type="InterPro" id="IPR050361">
    <property type="entry name" value="MPP/UQCRC_Complex"/>
</dbReference>
<feature type="domain" description="Peptidase M16 C-terminal" evidence="3">
    <location>
        <begin position="169"/>
        <end position="350"/>
    </location>
</feature>
<dbReference type="EMBL" id="MGAL01000012">
    <property type="protein sequence ID" value="OGK48606.1"/>
    <property type="molecule type" value="Genomic_DNA"/>
</dbReference>
<reference evidence="4 5" key="1">
    <citation type="journal article" date="2016" name="Nat. Commun.">
        <title>Thousands of microbial genomes shed light on interconnected biogeochemical processes in an aquifer system.</title>
        <authorList>
            <person name="Anantharaman K."/>
            <person name="Brown C.T."/>
            <person name="Hug L.A."/>
            <person name="Sharon I."/>
            <person name="Castelle C.J."/>
            <person name="Probst A.J."/>
            <person name="Thomas B.C."/>
            <person name="Singh A."/>
            <person name="Wilkins M.J."/>
            <person name="Karaoz U."/>
            <person name="Brodie E.L."/>
            <person name="Williams K.H."/>
            <person name="Hubbard S.S."/>
            <person name="Banfield J.F."/>
        </authorList>
    </citation>
    <scope>NUCLEOTIDE SEQUENCE [LARGE SCALE GENOMIC DNA]</scope>
</reference>
<evidence type="ECO:0000313" key="4">
    <source>
        <dbReference type="EMBL" id="OGK48606.1"/>
    </source>
</evidence>
<comment type="caution">
    <text evidence="4">The sequence shown here is derived from an EMBL/GenBank/DDBJ whole genome shotgun (WGS) entry which is preliminary data.</text>
</comment>
<evidence type="ECO:0008006" key="6">
    <source>
        <dbReference type="Google" id="ProtNLM"/>
    </source>
</evidence>
<dbReference type="Pfam" id="PF00675">
    <property type="entry name" value="Peptidase_M16"/>
    <property type="match status" value="1"/>
</dbReference>
<comment type="similarity">
    <text evidence="1">Belongs to the peptidase M16 family.</text>
</comment>
<name>A0A1F7IZ02_9BACT</name>
<dbReference type="STRING" id="1802061.A3A93_05280"/>
<protein>
    <recommendedName>
        <fullName evidence="6">Peptidase M16</fullName>
    </recommendedName>
</protein>
<gene>
    <name evidence="4" type="ORF">A3A93_05280</name>
</gene>
<dbReference type="InterPro" id="IPR011249">
    <property type="entry name" value="Metalloenz_LuxS/M16"/>
</dbReference>
<sequence length="428" mass="48485">MNIKIVKLSNGLPVIFVQSHDFPTLTTMLLVGAGSRYEDKKNNGIAHFFEHMAFKGTKKYPNAKIISETIDGIGGDFNAFTAKDHTGYWVKAPRSHFDTVIDLLSDMIRHPLLEPAEIEREKGVIVEEINMYEDMPARKVGDIFDDIMFPGHPLGFDIAGTAKTVRTFSKSTFSDYLTDHYHSSNTVLVIAGGIDHNGKGIDKYLSKIEKNLGSWGKHKKKRFVEFEYLQKKPEIKIHYKKTQQAHIALGFRAFSQTDKRRYVLAVLAAILGGSMSSRLFTELRERRGLCYYISTSRDLYEDTGYIVTQAGITNDFDKVQKAVNLILKEHQNISQGKLEKAEIERVKEMLKGRLLLSLEDSHDAASFIGGRYLFEKELINTDMIIQSLDKVTKDQIIETAKDIFLTSQLNLAVIGPFKKEGVKIEYGM</sequence>
<proteinExistence type="inferred from homology"/>
<dbReference type="PANTHER" id="PTHR11851:SF49">
    <property type="entry name" value="MITOCHONDRIAL-PROCESSING PEPTIDASE SUBUNIT ALPHA"/>
    <property type="match status" value="1"/>
</dbReference>
<evidence type="ECO:0000313" key="5">
    <source>
        <dbReference type="Proteomes" id="UP000177141"/>
    </source>
</evidence>
<evidence type="ECO:0000259" key="3">
    <source>
        <dbReference type="Pfam" id="PF05193"/>
    </source>
</evidence>
<dbReference type="Proteomes" id="UP000177141">
    <property type="component" value="Unassembled WGS sequence"/>
</dbReference>